<feature type="chain" id="PRO_5038388183" description="Lipoprotein" evidence="1">
    <location>
        <begin position="22"/>
        <end position="220"/>
    </location>
</feature>
<feature type="signal peptide" evidence="1">
    <location>
        <begin position="1"/>
        <end position="21"/>
    </location>
</feature>
<accession>A0A9D2M4T1</accession>
<gene>
    <name evidence="2" type="ORF">H9945_01710</name>
</gene>
<dbReference type="EMBL" id="DWYG01000017">
    <property type="protein sequence ID" value="HJB41197.1"/>
    <property type="molecule type" value="Genomic_DNA"/>
</dbReference>
<comment type="caution">
    <text evidence="2">The sequence shown here is derived from an EMBL/GenBank/DDBJ whole genome shotgun (WGS) entry which is preliminary data.</text>
</comment>
<evidence type="ECO:0008006" key="4">
    <source>
        <dbReference type="Google" id="ProtNLM"/>
    </source>
</evidence>
<evidence type="ECO:0000256" key="1">
    <source>
        <dbReference type="SAM" id="SignalP"/>
    </source>
</evidence>
<sequence>MKPTRLIPVAMALLLVGCGGAQPAADATADENAAADCVAALTAAQQAEALHFTETQTTTTEGSDPLTAASEVWQVGEDLYRVDTVMENESQWLVLDGKAWCQDAAGLSERDPAQIGALNWQQPFSLDSYSQVELTQDGDTVTLRAGTDPMEENGTTAEIETVLTFADGDALTFQRFESTTTLTAEGKSQTFTVTAELLDQDADACRAAIDAAAADLGVAG</sequence>
<proteinExistence type="predicted"/>
<dbReference type="Proteomes" id="UP000886803">
    <property type="component" value="Unassembled WGS sequence"/>
</dbReference>
<organism evidence="2 3">
    <name type="scientific">Candidatus Gemmiger avicola</name>
    <dbReference type="NCBI Taxonomy" id="2838605"/>
    <lineage>
        <taxon>Bacteria</taxon>
        <taxon>Bacillati</taxon>
        <taxon>Bacillota</taxon>
        <taxon>Clostridia</taxon>
        <taxon>Eubacteriales</taxon>
        <taxon>Gemmiger</taxon>
    </lineage>
</organism>
<dbReference type="PROSITE" id="PS51257">
    <property type="entry name" value="PROKAR_LIPOPROTEIN"/>
    <property type="match status" value="1"/>
</dbReference>
<protein>
    <recommendedName>
        <fullName evidence="4">Lipoprotein</fullName>
    </recommendedName>
</protein>
<evidence type="ECO:0000313" key="3">
    <source>
        <dbReference type="Proteomes" id="UP000886803"/>
    </source>
</evidence>
<reference evidence="2" key="2">
    <citation type="submission" date="2021-04" db="EMBL/GenBank/DDBJ databases">
        <authorList>
            <person name="Gilroy R."/>
        </authorList>
    </citation>
    <scope>NUCLEOTIDE SEQUENCE</scope>
    <source>
        <strain evidence="2">ChiBcec8-13705</strain>
    </source>
</reference>
<dbReference type="AlphaFoldDB" id="A0A9D2M4T1"/>
<evidence type="ECO:0000313" key="2">
    <source>
        <dbReference type="EMBL" id="HJB41197.1"/>
    </source>
</evidence>
<reference evidence="2" key="1">
    <citation type="journal article" date="2021" name="PeerJ">
        <title>Extensive microbial diversity within the chicken gut microbiome revealed by metagenomics and culture.</title>
        <authorList>
            <person name="Gilroy R."/>
            <person name="Ravi A."/>
            <person name="Getino M."/>
            <person name="Pursley I."/>
            <person name="Horton D.L."/>
            <person name="Alikhan N.F."/>
            <person name="Baker D."/>
            <person name="Gharbi K."/>
            <person name="Hall N."/>
            <person name="Watson M."/>
            <person name="Adriaenssens E.M."/>
            <person name="Foster-Nyarko E."/>
            <person name="Jarju S."/>
            <person name="Secka A."/>
            <person name="Antonio M."/>
            <person name="Oren A."/>
            <person name="Chaudhuri R.R."/>
            <person name="La Ragione R."/>
            <person name="Hildebrand F."/>
            <person name="Pallen M.J."/>
        </authorList>
    </citation>
    <scope>NUCLEOTIDE SEQUENCE</scope>
    <source>
        <strain evidence="2">ChiBcec8-13705</strain>
    </source>
</reference>
<keyword evidence="1" id="KW-0732">Signal</keyword>
<name>A0A9D2M4T1_9FIRM</name>